<dbReference type="Pfam" id="PF03795">
    <property type="entry name" value="YCII"/>
    <property type="match status" value="1"/>
</dbReference>
<comment type="similarity">
    <text evidence="1">Belongs to the YciI family.</text>
</comment>
<reference evidence="3 4" key="1">
    <citation type="submission" date="2012-09" db="EMBL/GenBank/DDBJ databases">
        <title>Genome Sequence of alkane-degrading Bacterium Alcanivorax venustensis ISO4.</title>
        <authorList>
            <person name="Lai Q."/>
            <person name="Shao Z."/>
        </authorList>
    </citation>
    <scope>NUCLEOTIDE SEQUENCE [LARGE SCALE GENOMIC DNA]</scope>
    <source>
        <strain evidence="3 4">ISO4</strain>
    </source>
</reference>
<evidence type="ECO:0000313" key="3">
    <source>
        <dbReference type="EMBL" id="MBF5052148.1"/>
    </source>
</evidence>
<dbReference type="RefSeq" id="WP_194855214.1">
    <property type="nucleotide sequence ID" value="NZ_ARXR01000004.1"/>
</dbReference>
<evidence type="ECO:0000313" key="4">
    <source>
        <dbReference type="Proteomes" id="UP000644441"/>
    </source>
</evidence>
<organism evidence="3 4">
    <name type="scientific">Alloalcanivorax venustensis ISO4</name>
    <dbReference type="NCBI Taxonomy" id="1177184"/>
    <lineage>
        <taxon>Bacteria</taxon>
        <taxon>Pseudomonadati</taxon>
        <taxon>Pseudomonadota</taxon>
        <taxon>Gammaproteobacteria</taxon>
        <taxon>Oceanospirillales</taxon>
        <taxon>Alcanivoracaceae</taxon>
        <taxon>Alloalcanivorax</taxon>
    </lineage>
</organism>
<evidence type="ECO:0000256" key="1">
    <source>
        <dbReference type="ARBA" id="ARBA00007689"/>
    </source>
</evidence>
<proteinExistence type="inferred from homology"/>
<protein>
    <recommendedName>
        <fullName evidence="2">YCII-related domain-containing protein</fullName>
    </recommendedName>
</protein>
<dbReference type="Proteomes" id="UP000644441">
    <property type="component" value="Unassembled WGS sequence"/>
</dbReference>
<comment type="caution">
    <text evidence="3">The sequence shown here is derived from an EMBL/GenBank/DDBJ whole genome shotgun (WGS) entry which is preliminary data.</text>
</comment>
<keyword evidence="4" id="KW-1185">Reference proteome</keyword>
<accession>A0ABS0ADK9</accession>
<evidence type="ECO:0000259" key="2">
    <source>
        <dbReference type="Pfam" id="PF03795"/>
    </source>
</evidence>
<dbReference type="SUPFAM" id="SSF54909">
    <property type="entry name" value="Dimeric alpha+beta barrel"/>
    <property type="match status" value="1"/>
</dbReference>
<sequence length="132" mass="14847">MDYICLVYVDENRLASLPRAERDTLLAKTCDYRQALITEQHYQWGQWLPSARLATTLRHRDGGLRLRDGAAVPGDRQLALVVLLRARDLDQALRLAAGLPLVRLGCVEVRPLSEPAPWSRQGDAQGREAFVD</sequence>
<dbReference type="InterPro" id="IPR011008">
    <property type="entry name" value="Dimeric_a/b-barrel"/>
</dbReference>
<dbReference type="Gene3D" id="3.30.70.1060">
    <property type="entry name" value="Dimeric alpha+beta barrel"/>
    <property type="match status" value="1"/>
</dbReference>
<feature type="domain" description="YCII-related" evidence="2">
    <location>
        <begin position="1"/>
        <end position="113"/>
    </location>
</feature>
<gene>
    <name evidence="3" type="ORF">ISO4_00750</name>
</gene>
<name>A0ABS0ADK9_9GAMM</name>
<dbReference type="EMBL" id="ARXR01000004">
    <property type="protein sequence ID" value="MBF5052148.1"/>
    <property type="molecule type" value="Genomic_DNA"/>
</dbReference>
<dbReference type="InterPro" id="IPR005545">
    <property type="entry name" value="YCII"/>
</dbReference>